<reference evidence="1" key="1">
    <citation type="submission" date="2018-06" db="EMBL/GenBank/DDBJ databases">
        <title>Paenibacillus xerothermodurans sp. nov. an extremely dry heat resistant spore forming bacterium isolated from the soil of Cape Canaveral, Florida.</title>
        <authorList>
            <person name="Seuylemezian A."/>
            <person name="Kaur N."/>
            <person name="Patil P."/>
            <person name="Patil P."/>
            <person name="Mayilraj S."/>
            <person name="Vaishampayan P."/>
        </authorList>
    </citation>
    <scope>NUCLEOTIDE SEQUENCE [LARGE SCALE GENOMIC DNA]</scope>
    <source>
        <strain evidence="1">ATCC 27380</strain>
    </source>
</reference>
<dbReference type="Gene3D" id="3.20.20.80">
    <property type="entry name" value="Glycosidases"/>
    <property type="match status" value="1"/>
</dbReference>
<gene>
    <name evidence="1" type="ORF">CBW46_004985</name>
</gene>
<protein>
    <submittedName>
        <fullName evidence="1">N-acyl-D-glucosamine 2-epimerase</fullName>
    </submittedName>
</protein>
<evidence type="ECO:0000313" key="2">
    <source>
        <dbReference type="Proteomes" id="UP000214746"/>
    </source>
</evidence>
<proteinExistence type="predicted"/>
<accession>A0A2W1NFC9</accession>
<dbReference type="EMBL" id="NHRJ02000002">
    <property type="protein sequence ID" value="PZE21771.1"/>
    <property type="molecule type" value="Genomic_DNA"/>
</dbReference>
<organism evidence="1 2">
    <name type="scientific">Paenibacillus xerothermodurans</name>
    <dbReference type="NCBI Taxonomy" id="1977292"/>
    <lineage>
        <taxon>Bacteria</taxon>
        <taxon>Bacillati</taxon>
        <taxon>Bacillota</taxon>
        <taxon>Bacilli</taxon>
        <taxon>Bacillales</taxon>
        <taxon>Paenibacillaceae</taxon>
        <taxon>Paenibacillus</taxon>
    </lineage>
</organism>
<dbReference type="Proteomes" id="UP000214746">
    <property type="component" value="Unassembled WGS sequence"/>
</dbReference>
<dbReference type="OrthoDB" id="5171802at2"/>
<comment type="caution">
    <text evidence="1">The sequence shown here is derived from an EMBL/GenBank/DDBJ whole genome shotgun (WGS) entry which is preliminary data.</text>
</comment>
<evidence type="ECO:0000313" key="1">
    <source>
        <dbReference type="EMBL" id="PZE21771.1"/>
    </source>
</evidence>
<keyword evidence="2" id="KW-1185">Reference proteome</keyword>
<sequence>MKNLLGPSIQIDPAFPYYQHRSEQSIVDELECTGVRVVHLFVTDETRVNQKLLDQLHSRGFKVWATVFGNGTYITDHLPKDWPDWQMTLLKPVNDGYYRLSPFSYRYVAWKKKALANLVTSYPFDGLEVAEPYFPEWNGLSTGVYGDVGPYARAAFKQQYGSDIPDFKHKSSKQYYKNNPILYRQWMEFRVSAVNRFLFELINGQDGVRAARPGLPIATWSLAVDAGADSVEKLREFQGLDAAAMISVVRPEMHFIQTHWPDWMRWRLPADYAKRYTPFVAKIRAMHPSIPLGLQTDIGSLRPMRRSRGWLQDFASAAEALGYSTWTAYEYHLGKYMYTEPPVAVQAKRKGSQRVVVCFQKRVDPETAGLASNYRIMRDSEPQVQCTIHVVKVDGNTVLLESECFPSGRFDLWIGKITDTPKLWLFPERQANEAAQPCLITVE</sequence>
<name>A0A2W1NFC9_PAEXE</name>
<dbReference type="AlphaFoldDB" id="A0A2W1NFC9"/>
<dbReference type="RefSeq" id="WP_089198912.1">
    <property type="nucleotide sequence ID" value="NZ_NHRJ02000002.1"/>
</dbReference>